<evidence type="ECO:0000256" key="11">
    <source>
        <dbReference type="SAM" id="Coils"/>
    </source>
</evidence>
<gene>
    <name evidence="13" type="ORF">W97_00098</name>
</gene>
<keyword evidence="8 10" id="KW-0472">Membrane</keyword>
<comment type="subcellular location">
    <subcellularLocation>
        <location evidence="10">Mitochondrion inner membrane</location>
        <topology evidence="10">Multi-pass membrane protein</topology>
    </subcellularLocation>
</comment>
<reference evidence="14" key="1">
    <citation type="submission" date="2012-06" db="EMBL/GenBank/DDBJ databases">
        <title>The genome sequence of Coniosporium apollinis CBS 100218.</title>
        <authorList>
            <consortium name="The Broad Institute Genome Sequencing Platform"/>
            <person name="Cuomo C."/>
            <person name="Gorbushina A."/>
            <person name="Noack S."/>
            <person name="Walker B."/>
            <person name="Young S.K."/>
            <person name="Zeng Q."/>
            <person name="Gargeya S."/>
            <person name="Fitzgerald M."/>
            <person name="Haas B."/>
            <person name="Abouelleil A."/>
            <person name="Alvarado L."/>
            <person name="Arachchi H.M."/>
            <person name="Berlin A.M."/>
            <person name="Chapman S.B."/>
            <person name="Goldberg J."/>
            <person name="Griggs A."/>
            <person name="Gujja S."/>
            <person name="Hansen M."/>
            <person name="Howarth C."/>
            <person name="Imamovic A."/>
            <person name="Larimer J."/>
            <person name="McCowan C."/>
            <person name="Montmayeur A."/>
            <person name="Murphy C."/>
            <person name="Neiman D."/>
            <person name="Pearson M."/>
            <person name="Priest M."/>
            <person name="Roberts A."/>
            <person name="Saif S."/>
            <person name="Shea T."/>
            <person name="Sisk P."/>
            <person name="Sykes S."/>
            <person name="Wortman J."/>
            <person name="Nusbaum C."/>
            <person name="Birren B."/>
        </authorList>
    </citation>
    <scope>NUCLEOTIDE SEQUENCE [LARGE SCALE GENOMIC DNA]</scope>
    <source>
        <strain evidence="14">CBS 100218</strain>
    </source>
</reference>
<evidence type="ECO:0000313" key="14">
    <source>
        <dbReference type="Proteomes" id="UP000016924"/>
    </source>
</evidence>
<evidence type="ECO:0000256" key="12">
    <source>
        <dbReference type="SAM" id="MobiDB-lite"/>
    </source>
</evidence>
<dbReference type="eggNOG" id="ENOG502QQ1E">
    <property type="taxonomic scope" value="Eukaryota"/>
</dbReference>
<accession>R7YG75</accession>
<dbReference type="Proteomes" id="UP000016924">
    <property type="component" value="Unassembled WGS sequence"/>
</dbReference>
<organism evidence="13 14">
    <name type="scientific">Coniosporium apollinis (strain CBS 100218)</name>
    <name type="common">Rock-inhabiting black yeast</name>
    <dbReference type="NCBI Taxonomy" id="1168221"/>
    <lineage>
        <taxon>Eukaryota</taxon>
        <taxon>Fungi</taxon>
        <taxon>Dikarya</taxon>
        <taxon>Ascomycota</taxon>
        <taxon>Pezizomycotina</taxon>
        <taxon>Dothideomycetes</taxon>
        <taxon>Dothideomycetes incertae sedis</taxon>
        <taxon>Coniosporium</taxon>
    </lineage>
</organism>
<evidence type="ECO:0000256" key="9">
    <source>
        <dbReference type="ARBA" id="ARBA00024807"/>
    </source>
</evidence>
<feature type="transmembrane region" description="Helical" evidence="10">
    <location>
        <begin position="313"/>
        <end position="333"/>
    </location>
</feature>
<proteinExistence type="inferred from homology"/>
<protein>
    <recommendedName>
        <fullName evidence="10">Sensitive to high expression protein 9, mitochondrial</fullName>
    </recommendedName>
</protein>
<dbReference type="RefSeq" id="XP_007776205.1">
    <property type="nucleotide sequence ID" value="XM_007778015.1"/>
</dbReference>
<evidence type="ECO:0000256" key="6">
    <source>
        <dbReference type="ARBA" id="ARBA00023054"/>
    </source>
</evidence>
<evidence type="ECO:0000256" key="2">
    <source>
        <dbReference type="ARBA" id="ARBA00022692"/>
    </source>
</evidence>
<evidence type="ECO:0000256" key="1">
    <source>
        <dbReference type="ARBA" id="ARBA00007472"/>
    </source>
</evidence>
<feature type="compositionally biased region" description="Polar residues" evidence="12">
    <location>
        <begin position="56"/>
        <end position="83"/>
    </location>
</feature>
<feature type="compositionally biased region" description="Basic and acidic residues" evidence="12">
    <location>
        <begin position="140"/>
        <end position="154"/>
    </location>
</feature>
<dbReference type="OrthoDB" id="5595506at2759"/>
<feature type="region of interest" description="Disordered" evidence="12">
    <location>
        <begin position="56"/>
        <end position="154"/>
    </location>
</feature>
<name>R7YG75_CONA1</name>
<feature type="coiled-coil region" evidence="11">
    <location>
        <begin position="194"/>
        <end position="235"/>
    </location>
</feature>
<dbReference type="OMA" id="ERYMALI"/>
<dbReference type="AlphaFoldDB" id="R7YG75"/>
<feature type="compositionally biased region" description="Basic and acidic residues" evidence="12">
    <location>
        <begin position="84"/>
        <end position="111"/>
    </location>
</feature>
<feature type="coiled-coil region" evidence="11">
    <location>
        <begin position="268"/>
        <end position="295"/>
    </location>
</feature>
<dbReference type="EMBL" id="JH767554">
    <property type="protein sequence ID" value="EON60888.1"/>
    <property type="molecule type" value="Genomic_DNA"/>
</dbReference>
<keyword evidence="3 10" id="KW-0999">Mitochondrion inner membrane</keyword>
<keyword evidence="4 10" id="KW-0809">Transit peptide</keyword>
<evidence type="ECO:0000256" key="8">
    <source>
        <dbReference type="ARBA" id="ARBA00023136"/>
    </source>
</evidence>
<keyword evidence="7 10" id="KW-0496">Mitochondrion</keyword>
<keyword evidence="5 10" id="KW-1133">Transmembrane helix</keyword>
<evidence type="ECO:0000256" key="4">
    <source>
        <dbReference type="ARBA" id="ARBA00022946"/>
    </source>
</evidence>
<dbReference type="GeneID" id="19897409"/>
<comment type="function">
    <text evidence="9">Required for the maintenance of the structure of the mitochondrial inner membrane. Involved in mitochondrial morphology. Causes growth arrest when highly overexpressed.</text>
</comment>
<evidence type="ECO:0000313" key="13">
    <source>
        <dbReference type="EMBL" id="EON60888.1"/>
    </source>
</evidence>
<dbReference type="PANTHER" id="PTHR31961:SF3">
    <property type="entry name" value="SENSITIVE TO HIGH EXPRESSION PROTEIN 9, MITOCHONDRIAL"/>
    <property type="match status" value="1"/>
</dbReference>
<keyword evidence="14" id="KW-1185">Reference proteome</keyword>
<evidence type="ECO:0000256" key="7">
    <source>
        <dbReference type="ARBA" id="ARBA00023128"/>
    </source>
</evidence>
<comment type="subunit">
    <text evidence="10">Homooligomer.</text>
</comment>
<dbReference type="GO" id="GO:0007007">
    <property type="term" value="P:inner mitochondrial membrane organization"/>
    <property type="evidence" value="ECO:0007669"/>
    <property type="project" value="TreeGrafter"/>
</dbReference>
<evidence type="ECO:0000256" key="10">
    <source>
        <dbReference type="RuleBase" id="RU364128"/>
    </source>
</evidence>
<evidence type="ECO:0000256" key="5">
    <source>
        <dbReference type="ARBA" id="ARBA00022989"/>
    </source>
</evidence>
<dbReference type="InterPro" id="IPR008839">
    <property type="entry name" value="MDM33_fungi"/>
</dbReference>
<feature type="transmembrane region" description="Helical" evidence="10">
    <location>
        <begin position="487"/>
        <end position="509"/>
    </location>
</feature>
<dbReference type="PANTHER" id="PTHR31961">
    <property type="entry name" value="SENSITIVE TO HIGH EXPRESSION PROTEIN 9, MITOCHONDRIAL"/>
    <property type="match status" value="1"/>
</dbReference>
<keyword evidence="2 10" id="KW-0812">Transmembrane</keyword>
<dbReference type="HOGENOM" id="CLU_025632_2_2_1"/>
<dbReference type="GO" id="GO:0005743">
    <property type="term" value="C:mitochondrial inner membrane"/>
    <property type="evidence" value="ECO:0007669"/>
    <property type="project" value="UniProtKB-SubCell"/>
</dbReference>
<keyword evidence="6 11" id="KW-0175">Coiled coil</keyword>
<sequence>MRPLLQHASRTIVDFAALTAAKRAGPRHPSNAFLTELSRSSTVCIQCQFSVLSSRQFGTSRKPPSQSQPKFLTHTRNWSSSRPRLQEKPPPREDPLPSREEQPLLQEEKLPQSDAPDPSVPPREDLHPTTTPEPPIVDAEAVRRVPDEELPSHREKTRWDISKRFSRLMDELLPKLATVGQKVNTFTGTDYSGIEALRREIKEQEQLVKSRRLAVKDAKERLDAAHAQQASSQKEVVGLLERKHSWLAADLERYMSLIRSEHVNDQAVQAAKDAVQAADASLEEARARLEKRERAQYHEEQIWSDTIRRNSTWVTIGLMGFNTFLLLVSLAIFEPWRRRRIVREIKGALDEKTTAAALAPAAAAPATVEVPTPQIEAEIDTIVEPAGVTLERIEDPAVQDKQPAAQASKNDADVPLESPLVQPAVAEVFQETLDLPLPEQPVPEAAVGEAFPTQPTPSSWSDTWESYKVRFRDLFSERHVTVRKVDVTTVALEGVAAGAAFVGLVVVLLRPK</sequence>
<evidence type="ECO:0000256" key="3">
    <source>
        <dbReference type="ARBA" id="ARBA00022792"/>
    </source>
</evidence>
<dbReference type="Pfam" id="PF05546">
    <property type="entry name" value="She9_MDM33"/>
    <property type="match status" value="1"/>
</dbReference>
<comment type="similarity">
    <text evidence="1 10">Belongs to the SHE9 family.</text>
</comment>